<dbReference type="GO" id="GO:0005737">
    <property type="term" value="C:cytoplasm"/>
    <property type="evidence" value="ECO:0007669"/>
    <property type="project" value="TreeGrafter"/>
</dbReference>
<evidence type="ECO:0000313" key="2">
    <source>
        <dbReference type="Proteomes" id="UP000323317"/>
    </source>
</evidence>
<dbReference type="AlphaFoldDB" id="A0A5D4KGE9"/>
<dbReference type="SMART" id="SM00855">
    <property type="entry name" value="PGAM"/>
    <property type="match status" value="1"/>
</dbReference>
<accession>A0A5D4KGE9</accession>
<dbReference type="CDD" id="cd07067">
    <property type="entry name" value="HP_PGM_like"/>
    <property type="match status" value="1"/>
</dbReference>
<name>A0A5D4KGE9_9BACI</name>
<dbReference type="EMBL" id="VTEH01000003">
    <property type="protein sequence ID" value="TYR76361.1"/>
    <property type="molecule type" value="Genomic_DNA"/>
</dbReference>
<dbReference type="SUPFAM" id="SSF53254">
    <property type="entry name" value="Phosphoglycerate mutase-like"/>
    <property type="match status" value="1"/>
</dbReference>
<dbReference type="GO" id="GO:0016791">
    <property type="term" value="F:phosphatase activity"/>
    <property type="evidence" value="ECO:0007669"/>
    <property type="project" value="TreeGrafter"/>
</dbReference>
<proteinExistence type="predicted"/>
<dbReference type="Proteomes" id="UP000323317">
    <property type="component" value="Unassembled WGS sequence"/>
</dbReference>
<reference evidence="1 2" key="1">
    <citation type="submission" date="2019-08" db="EMBL/GenBank/DDBJ databases">
        <title>Bacillus genomes from the desert of Cuatro Cienegas, Coahuila.</title>
        <authorList>
            <person name="Olmedo-Alvarez G."/>
        </authorList>
    </citation>
    <scope>NUCLEOTIDE SEQUENCE [LARGE SCALE GENOMIC DNA]</scope>
    <source>
        <strain evidence="1 2">CH40_1T</strain>
    </source>
</reference>
<dbReference type="Pfam" id="PF00300">
    <property type="entry name" value="His_Phos_1"/>
    <property type="match status" value="1"/>
</dbReference>
<dbReference type="Gene3D" id="3.40.50.1240">
    <property type="entry name" value="Phosphoglycerate mutase-like"/>
    <property type="match status" value="1"/>
</dbReference>
<dbReference type="InterPro" id="IPR013078">
    <property type="entry name" value="His_Pase_superF_clade-1"/>
</dbReference>
<dbReference type="InterPro" id="IPR050275">
    <property type="entry name" value="PGM_Phosphatase"/>
</dbReference>
<comment type="caution">
    <text evidence="1">The sequence shown here is derived from an EMBL/GenBank/DDBJ whole genome shotgun (WGS) entry which is preliminary data.</text>
</comment>
<protein>
    <submittedName>
        <fullName evidence="1">Histidine phosphatase family protein</fullName>
    </submittedName>
</protein>
<dbReference type="InterPro" id="IPR029033">
    <property type="entry name" value="His_PPase_superfam"/>
</dbReference>
<dbReference type="PANTHER" id="PTHR48100">
    <property type="entry name" value="BROAD-SPECIFICITY PHOSPHATASE YOR283W-RELATED"/>
    <property type="match status" value="1"/>
</dbReference>
<organism evidence="1 2">
    <name type="scientific">Rossellomorea vietnamensis</name>
    <dbReference type="NCBI Taxonomy" id="218284"/>
    <lineage>
        <taxon>Bacteria</taxon>
        <taxon>Bacillati</taxon>
        <taxon>Bacillota</taxon>
        <taxon>Bacilli</taxon>
        <taxon>Bacillales</taxon>
        <taxon>Bacillaceae</taxon>
        <taxon>Rossellomorea</taxon>
    </lineage>
</organism>
<gene>
    <name evidence="1" type="ORF">FZC79_05595</name>
</gene>
<dbReference type="PANTHER" id="PTHR48100:SF1">
    <property type="entry name" value="HISTIDINE PHOSPHATASE FAMILY PROTEIN-RELATED"/>
    <property type="match status" value="1"/>
</dbReference>
<evidence type="ECO:0000313" key="1">
    <source>
        <dbReference type="EMBL" id="TYR76361.1"/>
    </source>
</evidence>
<dbReference type="RefSeq" id="WP_148945868.1">
    <property type="nucleotide sequence ID" value="NZ_JBNIKK010000014.1"/>
</dbReference>
<sequence>MKNLYIVRHAKAEGQPPEAKLTALGEKQAHSLAAFFEGRKIDALYSSPFLRARKTIEPLAEKRGVPIIEDDRLGERILSGTDLDDWMMHLEKSFEDYEYILDGGESNRTAYERASSFLEEIIESDDDHVAVVSHGNLITLLLRYFDERFGYQELMKLSNPDVFHVSFEDGEPSVDRIWSE</sequence>